<evidence type="ECO:0000313" key="3">
    <source>
        <dbReference type="Proteomes" id="UP000272729"/>
    </source>
</evidence>
<dbReference type="InterPro" id="IPR029063">
    <property type="entry name" value="SAM-dependent_MTases_sf"/>
</dbReference>
<comment type="caution">
    <text evidence="2">The sequence shown here is derived from an EMBL/GenBank/DDBJ whole genome shotgun (WGS) entry which is preliminary data.</text>
</comment>
<dbReference type="GO" id="GO:0032259">
    <property type="term" value="P:methylation"/>
    <property type="evidence" value="ECO:0007669"/>
    <property type="project" value="UniProtKB-KW"/>
</dbReference>
<dbReference type="RefSeq" id="WP_121217414.1">
    <property type="nucleotide sequence ID" value="NZ_JBIUBA010000009.1"/>
</dbReference>
<protein>
    <submittedName>
        <fullName evidence="2">Methyltransferase family protein</fullName>
    </submittedName>
</protein>
<dbReference type="AlphaFoldDB" id="A0A495X229"/>
<gene>
    <name evidence="2" type="ORF">DFJ66_0426</name>
</gene>
<proteinExistence type="predicted"/>
<dbReference type="CDD" id="cd02440">
    <property type="entry name" value="AdoMet_MTases"/>
    <property type="match status" value="1"/>
</dbReference>
<keyword evidence="2" id="KW-0808">Transferase</keyword>
<dbReference type="SUPFAM" id="SSF53335">
    <property type="entry name" value="S-adenosyl-L-methionine-dependent methyltransferases"/>
    <property type="match status" value="1"/>
</dbReference>
<dbReference type="Proteomes" id="UP000272729">
    <property type="component" value="Unassembled WGS sequence"/>
</dbReference>
<dbReference type="EMBL" id="RBXR01000001">
    <property type="protein sequence ID" value="RKT67254.1"/>
    <property type="molecule type" value="Genomic_DNA"/>
</dbReference>
<keyword evidence="2" id="KW-0489">Methyltransferase</keyword>
<sequence>MTGSPTTAAFNEGGNLFAAWTPLLWDPIGAATVDLAPPRPGERVLDVCCGTGSSAIPAARAVGPRGTVDAIDLSTALLDHGRRRAADLPWLHFHEADATRWTADPYDRLQCVFGVFFLPDMDADTRRLVGLVRPGGTVVITTWREGGVQDVVGPFYQAITDVTGVTTAPRSSHHAAARVDREDKLAAWLTGLGVTDVEAHAVDHDAPVTPATAWEFLLGSAARMALADKDGETVNAIRSRYLDLMATTTVFRARAVVGIGTRP</sequence>
<evidence type="ECO:0000313" key="2">
    <source>
        <dbReference type="EMBL" id="RKT67254.1"/>
    </source>
</evidence>
<dbReference type="Gene3D" id="3.40.50.150">
    <property type="entry name" value="Vaccinia Virus protein VP39"/>
    <property type="match status" value="1"/>
</dbReference>
<evidence type="ECO:0000259" key="1">
    <source>
        <dbReference type="Pfam" id="PF13649"/>
    </source>
</evidence>
<keyword evidence="3" id="KW-1185">Reference proteome</keyword>
<organism evidence="2 3">
    <name type="scientific">Saccharothrix variisporea</name>
    <dbReference type="NCBI Taxonomy" id="543527"/>
    <lineage>
        <taxon>Bacteria</taxon>
        <taxon>Bacillati</taxon>
        <taxon>Actinomycetota</taxon>
        <taxon>Actinomycetes</taxon>
        <taxon>Pseudonocardiales</taxon>
        <taxon>Pseudonocardiaceae</taxon>
        <taxon>Saccharothrix</taxon>
    </lineage>
</organism>
<dbReference type="OrthoDB" id="7032234at2"/>
<reference evidence="2 3" key="1">
    <citation type="submission" date="2018-10" db="EMBL/GenBank/DDBJ databases">
        <title>Sequencing the genomes of 1000 actinobacteria strains.</title>
        <authorList>
            <person name="Klenk H.-P."/>
        </authorList>
    </citation>
    <scope>NUCLEOTIDE SEQUENCE [LARGE SCALE GENOMIC DNA]</scope>
    <source>
        <strain evidence="2 3">DSM 43911</strain>
    </source>
</reference>
<dbReference type="Pfam" id="PF13649">
    <property type="entry name" value="Methyltransf_25"/>
    <property type="match status" value="1"/>
</dbReference>
<feature type="domain" description="Methyltransferase" evidence="1">
    <location>
        <begin position="44"/>
        <end position="136"/>
    </location>
</feature>
<dbReference type="GO" id="GO:0008168">
    <property type="term" value="F:methyltransferase activity"/>
    <property type="evidence" value="ECO:0007669"/>
    <property type="project" value="UniProtKB-KW"/>
</dbReference>
<dbReference type="PANTHER" id="PTHR43591">
    <property type="entry name" value="METHYLTRANSFERASE"/>
    <property type="match status" value="1"/>
</dbReference>
<dbReference type="PANTHER" id="PTHR43591:SF24">
    <property type="entry name" value="2-METHOXY-6-POLYPRENYL-1,4-BENZOQUINOL METHYLASE, MITOCHONDRIAL"/>
    <property type="match status" value="1"/>
</dbReference>
<accession>A0A495X229</accession>
<dbReference type="InterPro" id="IPR041698">
    <property type="entry name" value="Methyltransf_25"/>
</dbReference>
<name>A0A495X229_9PSEU</name>